<feature type="transmembrane region" description="Helical" evidence="6">
    <location>
        <begin position="1182"/>
        <end position="1201"/>
    </location>
</feature>
<dbReference type="GO" id="GO:0016020">
    <property type="term" value="C:membrane"/>
    <property type="evidence" value="ECO:0007669"/>
    <property type="project" value="UniProtKB-SubCell"/>
</dbReference>
<dbReference type="PROSITE" id="PS50221">
    <property type="entry name" value="GAIN_B"/>
    <property type="match status" value="1"/>
</dbReference>
<reference evidence="8 9" key="1">
    <citation type="journal article" date="2008" name="Nature">
        <title>The genome of the choanoflagellate Monosiga brevicollis and the origin of metazoans.</title>
        <authorList>
            <consortium name="JGI Sequencing"/>
            <person name="King N."/>
            <person name="Westbrook M.J."/>
            <person name="Young S.L."/>
            <person name="Kuo A."/>
            <person name="Abedin M."/>
            <person name="Chapman J."/>
            <person name="Fairclough S."/>
            <person name="Hellsten U."/>
            <person name="Isogai Y."/>
            <person name="Letunic I."/>
            <person name="Marr M."/>
            <person name="Pincus D."/>
            <person name="Putnam N."/>
            <person name="Rokas A."/>
            <person name="Wright K.J."/>
            <person name="Zuzow R."/>
            <person name="Dirks W."/>
            <person name="Good M."/>
            <person name="Goodstein D."/>
            <person name="Lemons D."/>
            <person name="Li W."/>
            <person name="Lyons J.B."/>
            <person name="Morris A."/>
            <person name="Nichols S."/>
            <person name="Richter D.J."/>
            <person name="Salamov A."/>
            <person name="Bork P."/>
            <person name="Lim W.A."/>
            <person name="Manning G."/>
            <person name="Miller W.T."/>
            <person name="McGinnis W."/>
            <person name="Shapiro H."/>
            <person name="Tjian R."/>
            <person name="Grigoriev I.V."/>
            <person name="Rokhsar D."/>
        </authorList>
    </citation>
    <scope>NUCLEOTIDE SEQUENCE [LARGE SCALE GENOMIC DNA]</scope>
    <source>
        <strain evidence="9">MX1 / ATCC 50154</strain>
    </source>
</reference>
<keyword evidence="3 6" id="KW-1133">Transmembrane helix</keyword>
<evidence type="ECO:0000256" key="3">
    <source>
        <dbReference type="ARBA" id="ARBA00022989"/>
    </source>
</evidence>
<dbReference type="EMBL" id="CH991550">
    <property type="protein sequence ID" value="EDQ89573.1"/>
    <property type="molecule type" value="Genomic_DNA"/>
</dbReference>
<gene>
    <name evidence="8" type="ORF">MONBRDRAFT_32377</name>
</gene>
<proteinExistence type="predicted"/>
<evidence type="ECO:0000313" key="8">
    <source>
        <dbReference type="EMBL" id="EDQ89573.1"/>
    </source>
</evidence>
<feature type="transmembrane region" description="Helical" evidence="6">
    <location>
        <begin position="1149"/>
        <end position="1170"/>
    </location>
</feature>
<accession>A9UZ52</accession>
<evidence type="ECO:0000256" key="5">
    <source>
        <dbReference type="ARBA" id="ARBA00023157"/>
    </source>
</evidence>
<comment type="subcellular location">
    <subcellularLocation>
        <location evidence="1">Membrane</location>
    </subcellularLocation>
</comment>
<evidence type="ECO:0000313" key="9">
    <source>
        <dbReference type="Proteomes" id="UP000001357"/>
    </source>
</evidence>
<keyword evidence="2 6" id="KW-0812">Transmembrane</keyword>
<dbReference type="InterPro" id="IPR046338">
    <property type="entry name" value="GAIN_dom_sf"/>
</dbReference>
<dbReference type="eggNOG" id="ENOG502T29J">
    <property type="taxonomic scope" value="Eukaryota"/>
</dbReference>
<evidence type="ECO:0000256" key="2">
    <source>
        <dbReference type="ARBA" id="ARBA00022692"/>
    </source>
</evidence>
<dbReference type="KEGG" id="mbr:MONBRDRAFT_32377"/>
<sequence length="1259" mass="135987">MAVEAMAPATKGLSQRQRGVGWPTCAFVLLGLALVAQPMAAFTISSAVSSPTGPAVNASLLVTPAVLNASLDNLTHTLPVRLVVEGPPAWRLQNLTAQFATTSPLALGGPMPALTAALPATTAQLSSQTATLAQADVNASSLSLDCNLTVSVAAANAIHGVVALPLTVTLSFSALELDNNQSSYPISYTTMLALPAAHPLLLQGPDPLFGTLMTTPCEYAAVVSAMAEVDFSTCAIPLSSVALPTPVSTIMTVLQGWLGGQNPQYQPLDRALNALKIALEDLQMVLTTTESILDCATTQVLTTLADDIIRISHAQEAEALASWTSLVTPQCGNGVCNLTAESCQTCLSDCGTCLFAFVPSSSNQQVPNLRSLVGAWEPSSKLGAVRISPSVFAPLASESRLSFDVLDVDNFAGYKLTYDARIDSGSDEYPYLHTPTADYADTLCFAGLSFAFTASGPVDDLRFVLDLSGAFMFRDAGVVLPVVASWNETSQAWEALANQSHDALAQTLTFHTTQSAQYALYAQPFVAPTTTTTAATTVATSIDSTATSDATTTINPALANALADLMPGTNSSERVSTTRFSNTLLNALDAILDSIVETLPEGGVAVLSHNGVSIKAENRPSNATSNYTASGVQPFPAVGLPPDFAAVLAQLGVTAGDSVNLLLTSFEGQNPNASGIMDFTIKLGQDNLEVHNLSEPILISFYVDSDVNASDESVECRFWNATLLQANCTPSDTYDCLGAWDATGVRKVPELSHDNYVVCETVHLSTFGVGVDFTITPPDVSLANFNPANAKYIWVLWGSFYGFCGLIYLYAFFEKRAYDRRQAMIDAGLLWADELGPREKSDAEIDLELVNHGFLGGWARRFAHMIKRKHQWCAIVWPSGKSVYPKRSVIVTAFMSTTSLAFGMMAIFCYTESQNPGENTNTFRVTVSGSDVYLPLEGIYSFFITFPFMVILSISLAKYSCYLDLLRKICPARYRNHAAVAKLRPKMQGMYLGLDEAYPPGSLQLGRQMSRKSSETVMTELDLAMFEEVEMESRDPLHGAQPSAAIDDQAPFKVMRLSLDDEKNVDQQDDEGVLAMLNKEDELERAAGDGTREQKLLRSFADELNIAFDFQDSISQTDSGLAAEDQVEYDEAEIAHFDRLMRFYRTTSYGLAYFLLITGLVLALTFMGSMDEEVQVRYLKGVGEFLIFSAIITAPLVFLVASGQRQMYMMRERQRCTDAEWQSRVAMATAIGTALIMTRAMIQREIGRAIRESFGLSIL</sequence>
<evidence type="ECO:0000259" key="7">
    <source>
        <dbReference type="PROSITE" id="PS50221"/>
    </source>
</evidence>
<dbReference type="AlphaFoldDB" id="A9UZ52"/>
<feature type="transmembrane region" description="Helical" evidence="6">
    <location>
        <begin position="792"/>
        <end position="813"/>
    </location>
</feature>
<protein>
    <recommendedName>
        <fullName evidence="7">GAIN-B domain-containing protein</fullName>
    </recommendedName>
</protein>
<dbReference type="InParanoid" id="A9UZ52"/>
<keyword evidence="4 6" id="KW-0472">Membrane</keyword>
<evidence type="ECO:0000256" key="1">
    <source>
        <dbReference type="ARBA" id="ARBA00004370"/>
    </source>
</evidence>
<feature type="domain" description="GAIN-B" evidence="7">
    <location>
        <begin position="603"/>
        <end position="777"/>
    </location>
</feature>
<dbReference type="RefSeq" id="XP_001745602.1">
    <property type="nucleotide sequence ID" value="XM_001745550.1"/>
</dbReference>
<feature type="transmembrane region" description="Helical" evidence="6">
    <location>
        <begin position="889"/>
        <end position="908"/>
    </location>
</feature>
<organism evidence="8 9">
    <name type="scientific">Monosiga brevicollis</name>
    <name type="common">Choanoflagellate</name>
    <dbReference type="NCBI Taxonomy" id="81824"/>
    <lineage>
        <taxon>Eukaryota</taxon>
        <taxon>Choanoflagellata</taxon>
        <taxon>Craspedida</taxon>
        <taxon>Salpingoecidae</taxon>
        <taxon>Monosiga</taxon>
    </lineage>
</organism>
<dbReference type="InterPro" id="IPR057244">
    <property type="entry name" value="GAIN_B"/>
</dbReference>
<name>A9UZ52_MONBE</name>
<dbReference type="Gene3D" id="2.60.220.50">
    <property type="match status" value="1"/>
</dbReference>
<dbReference type="PANTHER" id="PTHR12011:SF347">
    <property type="entry name" value="FI21270P1-RELATED"/>
    <property type="match status" value="1"/>
</dbReference>
<evidence type="ECO:0000256" key="6">
    <source>
        <dbReference type="SAM" id="Phobius"/>
    </source>
</evidence>
<keyword evidence="9" id="KW-1185">Reference proteome</keyword>
<dbReference type="PANTHER" id="PTHR12011">
    <property type="entry name" value="ADHESION G-PROTEIN COUPLED RECEPTOR"/>
    <property type="match status" value="1"/>
</dbReference>
<feature type="transmembrane region" description="Helical" evidence="6">
    <location>
        <begin position="939"/>
        <end position="959"/>
    </location>
</feature>
<dbReference type="GeneID" id="5890773"/>
<keyword evidence="5" id="KW-1015">Disulfide bond</keyword>
<evidence type="ECO:0000256" key="4">
    <source>
        <dbReference type="ARBA" id="ARBA00023136"/>
    </source>
</evidence>
<dbReference type="Proteomes" id="UP000001357">
    <property type="component" value="Unassembled WGS sequence"/>
</dbReference>